<dbReference type="OMA" id="EFRWLHC"/>
<dbReference type="Pfam" id="PF04641">
    <property type="entry name" value="Rtf2"/>
    <property type="match status" value="1"/>
</dbReference>
<keyword evidence="3" id="KW-1185">Reference proteome</keyword>
<dbReference type="PANTHER" id="PTHR12775:SF0">
    <property type="entry name" value="REPLICATION TERMINATION FACTOR 2"/>
    <property type="match status" value="1"/>
</dbReference>
<name>A0A1Y2FWE3_PROLT</name>
<feature type="non-terminal residue" evidence="2">
    <location>
        <position position="191"/>
    </location>
</feature>
<sequence length="191" mass="20868">MGNDGGSIPSRDEMVRTKAAPRAKDDLKQAAKQDAWSYCALSRSQLTAPLVSDGHGKLYNKESILTYLLEPSEFAGDASKQMAHVTSMKDVVVLQLSKSGDKYICEVTRRDMDGATPFVYLTPCGHALAKAALSHSDDRVCPVCDMAFDERDIIPINPEEADTARLQSRLEALAAEGLTHSGAPMRKKKRK</sequence>
<dbReference type="SUPFAM" id="SSF57850">
    <property type="entry name" value="RING/U-box"/>
    <property type="match status" value="1"/>
</dbReference>
<reference evidence="2 3" key="1">
    <citation type="submission" date="2016-07" db="EMBL/GenBank/DDBJ databases">
        <title>Pervasive Adenine N6-methylation of Active Genes in Fungi.</title>
        <authorList>
            <consortium name="DOE Joint Genome Institute"/>
            <person name="Mondo S.J."/>
            <person name="Dannebaum R.O."/>
            <person name="Kuo R.C."/>
            <person name="Labutti K."/>
            <person name="Haridas S."/>
            <person name="Kuo A."/>
            <person name="Salamov A."/>
            <person name="Ahrendt S.R."/>
            <person name="Lipzen A."/>
            <person name="Sullivan W."/>
            <person name="Andreopoulos W.B."/>
            <person name="Clum A."/>
            <person name="Lindquist E."/>
            <person name="Daum C."/>
            <person name="Ramamoorthy G.K."/>
            <person name="Gryganskyi A."/>
            <person name="Culley D."/>
            <person name="Magnuson J.K."/>
            <person name="James T.Y."/>
            <person name="O'Malley M.A."/>
            <person name="Stajich J.E."/>
            <person name="Spatafora J.W."/>
            <person name="Visel A."/>
            <person name="Grigoriev I.V."/>
        </authorList>
    </citation>
    <scope>NUCLEOTIDE SEQUENCE [LARGE SCALE GENOMIC DNA]</scope>
    <source>
        <strain evidence="2 3">12-1054</strain>
    </source>
</reference>
<gene>
    <name evidence="2" type="ORF">BCR37DRAFT_332620</name>
</gene>
<dbReference type="GeneID" id="63783669"/>
<accession>A0A1Y2FWE3</accession>
<evidence type="ECO:0000313" key="3">
    <source>
        <dbReference type="Proteomes" id="UP000193685"/>
    </source>
</evidence>
<dbReference type="RefSeq" id="XP_040727831.1">
    <property type="nucleotide sequence ID" value="XM_040867070.1"/>
</dbReference>
<dbReference type="GO" id="GO:0006274">
    <property type="term" value="P:DNA replication termination"/>
    <property type="evidence" value="ECO:0007669"/>
    <property type="project" value="TreeGrafter"/>
</dbReference>
<dbReference type="STRING" id="56484.A0A1Y2FWE3"/>
<dbReference type="Proteomes" id="UP000193685">
    <property type="component" value="Unassembled WGS sequence"/>
</dbReference>
<feature type="compositionally biased region" description="Basic and acidic residues" evidence="1">
    <location>
        <begin position="10"/>
        <end position="26"/>
    </location>
</feature>
<comment type="caution">
    <text evidence="2">The sequence shown here is derived from an EMBL/GenBank/DDBJ whole genome shotgun (WGS) entry which is preliminary data.</text>
</comment>
<dbReference type="PANTHER" id="PTHR12775">
    <property type="entry name" value="PROTEIN C20ORF43 HOMOLOG"/>
    <property type="match status" value="1"/>
</dbReference>
<proteinExistence type="predicted"/>
<evidence type="ECO:0000313" key="2">
    <source>
        <dbReference type="EMBL" id="ORY86975.1"/>
    </source>
</evidence>
<dbReference type="GO" id="GO:0005634">
    <property type="term" value="C:nucleus"/>
    <property type="evidence" value="ECO:0007669"/>
    <property type="project" value="TreeGrafter"/>
</dbReference>
<dbReference type="InterPro" id="IPR006735">
    <property type="entry name" value="Rtf2"/>
</dbReference>
<feature type="region of interest" description="Disordered" evidence="1">
    <location>
        <begin position="1"/>
        <end position="26"/>
    </location>
</feature>
<organism evidence="2 3">
    <name type="scientific">Protomyces lactucae-debilis</name>
    <dbReference type="NCBI Taxonomy" id="2754530"/>
    <lineage>
        <taxon>Eukaryota</taxon>
        <taxon>Fungi</taxon>
        <taxon>Dikarya</taxon>
        <taxon>Ascomycota</taxon>
        <taxon>Taphrinomycotina</taxon>
        <taxon>Taphrinomycetes</taxon>
        <taxon>Taphrinales</taxon>
        <taxon>Protomycetaceae</taxon>
        <taxon>Protomyces</taxon>
    </lineage>
</organism>
<evidence type="ECO:0000256" key="1">
    <source>
        <dbReference type="SAM" id="MobiDB-lite"/>
    </source>
</evidence>
<dbReference type="OrthoDB" id="247013at2759"/>
<dbReference type="AlphaFoldDB" id="A0A1Y2FWE3"/>
<protein>
    <submittedName>
        <fullName evidence="2">Rtf2 RING-finger-domain-containing protein</fullName>
    </submittedName>
</protein>
<dbReference type="EMBL" id="MCFI01000002">
    <property type="protein sequence ID" value="ORY86975.1"/>
    <property type="molecule type" value="Genomic_DNA"/>
</dbReference>